<dbReference type="Proteomes" id="UP000297229">
    <property type="component" value="Unassembled WGS sequence"/>
</dbReference>
<evidence type="ECO:0000313" key="2">
    <source>
        <dbReference type="Proteomes" id="UP000297229"/>
    </source>
</evidence>
<evidence type="ECO:0000313" key="1">
    <source>
        <dbReference type="EMBL" id="TGO72456.1"/>
    </source>
</evidence>
<dbReference type="AlphaFoldDB" id="A0A4Z1JG45"/>
<keyword evidence="2" id="KW-1185">Reference proteome</keyword>
<accession>A0A4Z1JG45</accession>
<dbReference type="EMBL" id="PQXM01000450">
    <property type="protein sequence ID" value="TGO72456.1"/>
    <property type="molecule type" value="Genomic_DNA"/>
</dbReference>
<sequence length="61" mass="6646">MPCLGCHYLVIDLSTASMLVALVSIVGELFHLTFEPLCNFLDAYTKSNSEALLQPSEAKSL</sequence>
<name>A0A4Z1JG45_9HELO</name>
<proteinExistence type="predicted"/>
<comment type="caution">
    <text evidence="1">The sequence shown here is derived from an EMBL/GenBank/DDBJ whole genome shotgun (WGS) entry which is preliminary data.</text>
</comment>
<organism evidence="1 2">
    <name type="scientific">Botrytis elliptica</name>
    <dbReference type="NCBI Taxonomy" id="278938"/>
    <lineage>
        <taxon>Eukaryota</taxon>
        <taxon>Fungi</taxon>
        <taxon>Dikarya</taxon>
        <taxon>Ascomycota</taxon>
        <taxon>Pezizomycotina</taxon>
        <taxon>Leotiomycetes</taxon>
        <taxon>Helotiales</taxon>
        <taxon>Sclerotiniaceae</taxon>
        <taxon>Botrytis</taxon>
    </lineage>
</organism>
<reference evidence="1 2" key="1">
    <citation type="submission" date="2017-12" db="EMBL/GenBank/DDBJ databases">
        <title>Comparative genomics of Botrytis spp.</title>
        <authorList>
            <person name="Valero-Jimenez C.A."/>
            <person name="Tapia P."/>
            <person name="Veloso J."/>
            <person name="Silva-Moreno E."/>
            <person name="Staats M."/>
            <person name="Valdes J.H."/>
            <person name="Van Kan J.A.L."/>
        </authorList>
    </citation>
    <scope>NUCLEOTIDE SEQUENCE [LARGE SCALE GENOMIC DNA]</scope>
    <source>
        <strain evidence="1 2">Be9601</strain>
    </source>
</reference>
<protein>
    <submittedName>
        <fullName evidence="1">Uncharacterized protein</fullName>
    </submittedName>
</protein>
<gene>
    <name evidence="1" type="ORF">BELL_0452g00020</name>
</gene>